<dbReference type="Proteomes" id="UP001215151">
    <property type="component" value="Unassembled WGS sequence"/>
</dbReference>
<comment type="caution">
    <text evidence="2">The sequence shown here is derived from an EMBL/GenBank/DDBJ whole genome shotgun (WGS) entry which is preliminary data.</text>
</comment>
<proteinExistence type="predicted"/>
<protein>
    <submittedName>
        <fullName evidence="2">Uncharacterized protein</fullName>
    </submittedName>
</protein>
<name>A0AAD7TIT5_9APHY</name>
<organism evidence="2 3">
    <name type="scientific">Trametes cubensis</name>
    <dbReference type="NCBI Taxonomy" id="1111947"/>
    <lineage>
        <taxon>Eukaryota</taxon>
        <taxon>Fungi</taxon>
        <taxon>Dikarya</taxon>
        <taxon>Basidiomycota</taxon>
        <taxon>Agaricomycotina</taxon>
        <taxon>Agaricomycetes</taxon>
        <taxon>Polyporales</taxon>
        <taxon>Polyporaceae</taxon>
        <taxon>Trametes</taxon>
    </lineage>
</organism>
<evidence type="ECO:0000313" key="2">
    <source>
        <dbReference type="EMBL" id="KAJ8462138.1"/>
    </source>
</evidence>
<keyword evidence="3" id="KW-1185">Reference proteome</keyword>
<feature type="compositionally biased region" description="Acidic residues" evidence="1">
    <location>
        <begin position="388"/>
        <end position="413"/>
    </location>
</feature>
<feature type="region of interest" description="Disordered" evidence="1">
    <location>
        <begin position="459"/>
        <end position="478"/>
    </location>
</feature>
<evidence type="ECO:0000256" key="1">
    <source>
        <dbReference type="SAM" id="MobiDB-lite"/>
    </source>
</evidence>
<feature type="region of interest" description="Disordered" evidence="1">
    <location>
        <begin position="379"/>
        <end position="413"/>
    </location>
</feature>
<accession>A0AAD7TIT5</accession>
<gene>
    <name evidence="2" type="ORF">ONZ51_g11093</name>
</gene>
<dbReference type="EMBL" id="JAPEVG010000492">
    <property type="protein sequence ID" value="KAJ8462138.1"/>
    <property type="molecule type" value="Genomic_DNA"/>
</dbReference>
<dbReference type="AlphaFoldDB" id="A0AAD7TIT5"/>
<sequence length="506" mass="56605">MSTLVDYSREIAEHAYNHLKQHVQITFAIGPSQLHDCDTIKTNVDGFISSFDEQANEYALCERALSNLVERARHLEGATGRIISPVLKATYEEVQALRDRLSHATKEITEVGVACLAWFPAEVRSTGAFVFTLSPDVATAAMAPVLADISLNVETTNMCEEAWKRRKQIQKGERKIVKLLEDHNDSKALEKLQQQCFVERLSALAEKINIILGIWPIIKAEMLAMQSSLSQVFAATVAPSSGKLITMRIFYKKVLDILEAYMRGRPLIDCSGTAEEIKRLRDSTPGPARKADETCIHDMRFLDTRTGRFRSVRDPDARRYAILSHTWNRAGEQSYQGIVAIQADADGDSILGDARLTPKVGLDPSQIQERAAMLAKVQGAKRKRQREEDEAEIDVDEEIDDESGEGEGEWMDVDGDEVPKLKRAKTNSGAVIAKDARHPRSIRQLAGLRDEALRNLGRRERNMQTLAGESDRAGEPSSSIMAPPTFCVYDWHLRRDISASCRHHVL</sequence>
<evidence type="ECO:0000313" key="3">
    <source>
        <dbReference type="Proteomes" id="UP001215151"/>
    </source>
</evidence>
<reference evidence="2" key="1">
    <citation type="submission" date="2022-11" db="EMBL/GenBank/DDBJ databases">
        <title>Genome Sequence of Cubamyces cubensis.</title>
        <authorList>
            <person name="Buettner E."/>
        </authorList>
    </citation>
    <scope>NUCLEOTIDE SEQUENCE</scope>
    <source>
        <strain evidence="2">MPL-01</strain>
    </source>
</reference>